<dbReference type="InterPro" id="IPR036047">
    <property type="entry name" value="F-box-like_dom_sf"/>
</dbReference>
<protein>
    <submittedName>
        <fullName evidence="4">F-box domain protein</fullName>
    </submittedName>
</protein>
<proteinExistence type="predicted"/>
<evidence type="ECO:0000313" key="5">
    <source>
        <dbReference type="Proteomes" id="UP000011300"/>
    </source>
</evidence>
<dbReference type="SMART" id="SM00256">
    <property type="entry name" value="FBOX"/>
    <property type="match status" value="1"/>
</dbReference>
<dbReference type="Proteomes" id="UP000011300">
    <property type="component" value="Segment"/>
</dbReference>
<name>Q070M5_CPRVZ</name>
<dbReference type="KEGG" id="vg:4363471"/>
<accession>Q070M5</accession>
<dbReference type="SUPFAM" id="SSF81383">
    <property type="entry name" value="F-box domain"/>
    <property type="match status" value="1"/>
</dbReference>
<feature type="domain" description="F-box" evidence="3">
    <location>
        <begin position="30"/>
        <end position="75"/>
    </location>
</feature>
<dbReference type="PROSITE" id="PS50181">
    <property type="entry name" value="FBOX"/>
    <property type="match status" value="1"/>
</dbReference>
<organismHost>
    <name type="scientific">Crocodylus porosus</name>
    <name type="common">Saltwater crocodile</name>
    <name type="synonym">Estuarine crocodile</name>
    <dbReference type="NCBI Taxonomy" id="8502"/>
</organismHost>
<feature type="compositionally biased region" description="Polar residues" evidence="2">
    <location>
        <begin position="220"/>
        <end position="235"/>
    </location>
</feature>
<feature type="region of interest" description="Disordered" evidence="2">
    <location>
        <begin position="219"/>
        <end position="251"/>
    </location>
</feature>
<dbReference type="Pfam" id="PF12937">
    <property type="entry name" value="F-box-like"/>
    <property type="match status" value="1"/>
</dbReference>
<reference evidence="4 5" key="1">
    <citation type="journal article" date="2006" name="J. Virol.">
        <title>Genome of crocodilepox virus.</title>
        <authorList>
            <person name="Afonso C.L."/>
            <person name="Tulman E.R."/>
            <person name="Delhon G."/>
            <person name="Lu Z."/>
            <person name="Viljoen G.J."/>
            <person name="Wallace D.B."/>
            <person name="Kutish G.F."/>
            <person name="Rock D.L."/>
        </authorList>
    </citation>
    <scope>NUCLEOTIDE SEQUENCE [LARGE SCALE GENOMIC DNA]</scope>
    <source>
        <strain evidence="5">Isolate Crocodylus niloticus/Zimbabwe/Ume/2001</strain>
    </source>
</reference>
<organism evidence="4 5">
    <name type="scientific">Nile crocodilepox virus (isolate Crocodylus niloticus/Zimbabwe/Ume/2001)</name>
    <name type="common">CRV</name>
    <dbReference type="NCBI Taxonomy" id="1289473"/>
    <lineage>
        <taxon>Viruses</taxon>
        <taxon>Varidnaviria</taxon>
        <taxon>Bamfordvirae</taxon>
        <taxon>Nucleocytoviricota</taxon>
        <taxon>Pokkesviricetes</taxon>
        <taxon>Chitovirales</taxon>
        <taxon>Poxviridae</taxon>
        <taxon>Chordopoxvirinae</taxon>
        <taxon>Crocodylidpoxvirus</taxon>
        <taxon>Crocodylidpoxvirus nilecrocodilepox</taxon>
        <taxon>Nile crocodilepox virus</taxon>
    </lineage>
</organism>
<dbReference type="InterPro" id="IPR001810">
    <property type="entry name" value="F-box_dom"/>
</dbReference>
<evidence type="ECO:0000313" key="4">
    <source>
        <dbReference type="EMBL" id="ABJ08917.1"/>
    </source>
</evidence>
<evidence type="ECO:0000256" key="1">
    <source>
        <dbReference type="ARBA" id="ARBA00023043"/>
    </source>
</evidence>
<evidence type="ECO:0000259" key="3">
    <source>
        <dbReference type="PROSITE" id="PS50181"/>
    </source>
</evidence>
<keyword evidence="5" id="KW-1185">Reference proteome</keyword>
<gene>
    <name evidence="4" type="ORF">CRV026</name>
</gene>
<dbReference type="InterPro" id="IPR008979">
    <property type="entry name" value="Galactose-bd-like_sf"/>
</dbReference>
<dbReference type="Gene3D" id="2.60.120.260">
    <property type="entry name" value="Galactose-binding domain-like"/>
    <property type="match status" value="1"/>
</dbReference>
<dbReference type="EMBL" id="DQ356948">
    <property type="protein sequence ID" value="ABJ08917.1"/>
    <property type="molecule type" value="Genomic_DNA"/>
</dbReference>
<dbReference type="Gene3D" id="1.20.1280.50">
    <property type="match status" value="1"/>
</dbReference>
<organismHost>
    <name type="scientific">Crocodylus johnstoni</name>
    <name type="common">Australian freshwater crocodile</name>
    <dbReference type="NCBI Taxonomy" id="184234"/>
</organismHost>
<organismHost>
    <name type="scientific">Crocodylus niloticus</name>
    <name type="common">Nile crocodile</name>
    <name type="synonym">African crocodile</name>
    <dbReference type="NCBI Taxonomy" id="8501"/>
</organismHost>
<evidence type="ECO:0000256" key="2">
    <source>
        <dbReference type="SAM" id="MobiDB-lite"/>
    </source>
</evidence>
<dbReference type="SUPFAM" id="SSF49785">
    <property type="entry name" value="Galactose-binding domain-like"/>
    <property type="match status" value="1"/>
</dbReference>
<keyword evidence="1" id="KW-0040">ANK repeat</keyword>
<feature type="compositionally biased region" description="Low complexity" evidence="2">
    <location>
        <begin position="11"/>
        <end position="24"/>
    </location>
</feature>
<sequence>MRKPLTFYTGRRSPTFAPRRSPRAPAGSRVAMYHLLPVELLQKVFLYLEDRDLIACACVCRSWSSALDGYFWRRRFRDAFCFEPDADVDFRSAYLDFPRDANLVPELLRESRCVKIRIDLVDAGYHPCFLVRRPAIRVVDQVPRHQFSISYYYLSVSILSSAGKALDRVVRSFFPSSRGVLDYEFRDYGESVRYVDVRKMCSQRYGRLSLSLDVRFRGPRTSSGPAKTTSSSAQHLSRRRALPDAAADKVK</sequence>
<dbReference type="GeneID" id="4363471"/>
<feature type="region of interest" description="Disordered" evidence="2">
    <location>
        <begin position="1"/>
        <end position="24"/>
    </location>
</feature>
<dbReference type="RefSeq" id="YP_784216.1">
    <property type="nucleotide sequence ID" value="NC_008030.1"/>
</dbReference>